<keyword evidence="2" id="KW-1185">Reference proteome</keyword>
<reference evidence="1 2" key="2">
    <citation type="journal article" date="2022" name="Mol. Ecol. Resour.">
        <title>The genomes of chicory, endive, great burdock and yacon provide insights into Asteraceae paleo-polyploidization history and plant inulin production.</title>
        <authorList>
            <person name="Fan W."/>
            <person name="Wang S."/>
            <person name="Wang H."/>
            <person name="Wang A."/>
            <person name="Jiang F."/>
            <person name="Liu H."/>
            <person name="Zhao H."/>
            <person name="Xu D."/>
            <person name="Zhang Y."/>
        </authorList>
    </citation>
    <scope>NUCLEOTIDE SEQUENCE [LARGE SCALE GENOMIC DNA]</scope>
    <source>
        <strain evidence="2">cv. Punajuju</strain>
        <tissue evidence="1">Leaves</tissue>
    </source>
</reference>
<evidence type="ECO:0000313" key="2">
    <source>
        <dbReference type="Proteomes" id="UP001055811"/>
    </source>
</evidence>
<dbReference type="Proteomes" id="UP001055811">
    <property type="component" value="Linkage Group LG05"/>
</dbReference>
<accession>A0ACB9CW94</accession>
<dbReference type="EMBL" id="CM042013">
    <property type="protein sequence ID" value="KAI3738448.1"/>
    <property type="molecule type" value="Genomic_DNA"/>
</dbReference>
<protein>
    <submittedName>
        <fullName evidence="1">Uncharacterized protein</fullName>
    </submittedName>
</protein>
<organism evidence="1 2">
    <name type="scientific">Cichorium intybus</name>
    <name type="common">Chicory</name>
    <dbReference type="NCBI Taxonomy" id="13427"/>
    <lineage>
        <taxon>Eukaryota</taxon>
        <taxon>Viridiplantae</taxon>
        <taxon>Streptophyta</taxon>
        <taxon>Embryophyta</taxon>
        <taxon>Tracheophyta</taxon>
        <taxon>Spermatophyta</taxon>
        <taxon>Magnoliopsida</taxon>
        <taxon>eudicotyledons</taxon>
        <taxon>Gunneridae</taxon>
        <taxon>Pentapetalae</taxon>
        <taxon>asterids</taxon>
        <taxon>campanulids</taxon>
        <taxon>Asterales</taxon>
        <taxon>Asteraceae</taxon>
        <taxon>Cichorioideae</taxon>
        <taxon>Cichorieae</taxon>
        <taxon>Cichoriinae</taxon>
        <taxon>Cichorium</taxon>
    </lineage>
</organism>
<gene>
    <name evidence="1" type="ORF">L2E82_28480</name>
</gene>
<sequence>MAHLYKSRLQNYAQKRNVSFPVYACEMQGPPHARLFRARVTIDGATFEGPEFCTTLKDAEHAAAKVAFMALSPDGTLEDDCLYKSLLQELAQKKGLLLPVYATNRTGQPHMPCFASTVEIEGECYVGQEARTKKQAEMNAAKVAFIALTEGGQRTNNAAAFSDIQIVGASISGSSSSHTVATDDKESTLMQTTNKMRTISINGPPSYPIAKEPEKPKEYFGLKNLQDGLYMALNPLEDIEKHTMSLPPAVIHRPQPKTNVADVANVPPAVIHRPPPKTNVADVANVPPAVIHRPPPKTNVADVANVPPAVIHRPPPKTNVADVANVNIMRENLIAREGSGTNGKSYQSFVSDVTSKTVKDSGATIPRKIKIVIRPHVLGMTYEGPIQVSDEEWVAMKVNVEDEM</sequence>
<name>A0ACB9CW94_CICIN</name>
<comment type="caution">
    <text evidence="1">The sequence shown here is derived from an EMBL/GenBank/DDBJ whole genome shotgun (WGS) entry which is preliminary data.</text>
</comment>
<evidence type="ECO:0000313" key="1">
    <source>
        <dbReference type="EMBL" id="KAI3738448.1"/>
    </source>
</evidence>
<reference evidence="2" key="1">
    <citation type="journal article" date="2022" name="Mol. Ecol. Resour.">
        <title>The genomes of chicory, endive, great burdock and yacon provide insights into Asteraceae palaeo-polyploidization history and plant inulin production.</title>
        <authorList>
            <person name="Fan W."/>
            <person name="Wang S."/>
            <person name="Wang H."/>
            <person name="Wang A."/>
            <person name="Jiang F."/>
            <person name="Liu H."/>
            <person name="Zhao H."/>
            <person name="Xu D."/>
            <person name="Zhang Y."/>
        </authorList>
    </citation>
    <scope>NUCLEOTIDE SEQUENCE [LARGE SCALE GENOMIC DNA]</scope>
    <source>
        <strain evidence="2">cv. Punajuju</strain>
    </source>
</reference>
<proteinExistence type="predicted"/>